<gene>
    <name evidence="1" type="ORF">Taro_001850</name>
</gene>
<name>A0A843TH31_COLES</name>
<reference evidence="1" key="1">
    <citation type="submission" date="2017-07" db="EMBL/GenBank/DDBJ databases">
        <title>Taro Niue Genome Assembly and Annotation.</title>
        <authorList>
            <person name="Atibalentja N."/>
            <person name="Keating K."/>
            <person name="Fields C.J."/>
        </authorList>
    </citation>
    <scope>NUCLEOTIDE SEQUENCE</scope>
    <source>
        <strain evidence="1">Niue_2</strain>
        <tissue evidence="1">Leaf</tissue>
    </source>
</reference>
<evidence type="ECO:0000313" key="1">
    <source>
        <dbReference type="EMBL" id="MQL69536.1"/>
    </source>
</evidence>
<sequence>MQDLLWVNSAADGALRAQLCRSRSGAVLWSWICGSGAELVRCAAMAFWACKVGAASTQRAALAAELEANWAQWSFRAALAVWIFWVRSMLACWCMQKVLRWRFEARGAPVSSQLAGSGAQRWMLRGVDYWAVRRIQLLAKLKFRWDGPYTVVKACENGVVTILNPQNGQSFTINGQRWSSACATVQMWKRCGAVELDVQLWCRAREMCGYGILGMQGWGGQRPESCAGSGAGGQLGIMELACDAGDVDLLGMKHAGALVHVEGAEVAV</sequence>
<keyword evidence="2" id="KW-1185">Reference proteome</keyword>
<proteinExistence type="predicted"/>
<dbReference type="Proteomes" id="UP000652761">
    <property type="component" value="Unassembled WGS sequence"/>
</dbReference>
<dbReference type="AlphaFoldDB" id="A0A843TH31"/>
<comment type="caution">
    <text evidence="1">The sequence shown here is derived from an EMBL/GenBank/DDBJ whole genome shotgun (WGS) entry which is preliminary data.</text>
</comment>
<dbReference type="OrthoDB" id="1741700at2759"/>
<protein>
    <submittedName>
        <fullName evidence="1">Uncharacterized protein</fullName>
    </submittedName>
</protein>
<organism evidence="1 2">
    <name type="scientific">Colocasia esculenta</name>
    <name type="common">Wild taro</name>
    <name type="synonym">Arum esculentum</name>
    <dbReference type="NCBI Taxonomy" id="4460"/>
    <lineage>
        <taxon>Eukaryota</taxon>
        <taxon>Viridiplantae</taxon>
        <taxon>Streptophyta</taxon>
        <taxon>Embryophyta</taxon>
        <taxon>Tracheophyta</taxon>
        <taxon>Spermatophyta</taxon>
        <taxon>Magnoliopsida</taxon>
        <taxon>Liliopsida</taxon>
        <taxon>Araceae</taxon>
        <taxon>Aroideae</taxon>
        <taxon>Colocasieae</taxon>
        <taxon>Colocasia</taxon>
    </lineage>
</organism>
<accession>A0A843TH31</accession>
<evidence type="ECO:0000313" key="2">
    <source>
        <dbReference type="Proteomes" id="UP000652761"/>
    </source>
</evidence>
<dbReference type="EMBL" id="NMUH01000040">
    <property type="protein sequence ID" value="MQL69536.1"/>
    <property type="molecule type" value="Genomic_DNA"/>
</dbReference>